<evidence type="ECO:0000313" key="3">
    <source>
        <dbReference type="Proteomes" id="UP000467841"/>
    </source>
</evidence>
<feature type="region of interest" description="Disordered" evidence="1">
    <location>
        <begin position="1"/>
        <end position="25"/>
    </location>
</feature>
<comment type="caution">
    <text evidence="2">The sequence shown here is derived from an EMBL/GenBank/DDBJ whole genome shotgun (WGS) entry which is preliminary data.</text>
</comment>
<dbReference type="AlphaFoldDB" id="A0A6D2LBW2"/>
<name>A0A6D2LBW2_9BRAS</name>
<sequence length="110" mass="12377">MEASFRKLPRASDSDSDSEAGSGHRTKLPCYVESHQFSCRGCLNIQIGKCIFNHGYGVIVVHVHITMVENAFANLNVEASTTAELVRLRDRSKEILSNINEEEKRRNNNN</sequence>
<evidence type="ECO:0000313" key="2">
    <source>
        <dbReference type="EMBL" id="CAA7057152.1"/>
    </source>
</evidence>
<dbReference type="Proteomes" id="UP000467841">
    <property type="component" value="Unassembled WGS sequence"/>
</dbReference>
<protein>
    <submittedName>
        <fullName evidence="2">Uncharacterized protein</fullName>
    </submittedName>
</protein>
<organism evidence="2 3">
    <name type="scientific">Microthlaspi erraticum</name>
    <dbReference type="NCBI Taxonomy" id="1685480"/>
    <lineage>
        <taxon>Eukaryota</taxon>
        <taxon>Viridiplantae</taxon>
        <taxon>Streptophyta</taxon>
        <taxon>Embryophyta</taxon>
        <taxon>Tracheophyta</taxon>
        <taxon>Spermatophyta</taxon>
        <taxon>Magnoliopsida</taxon>
        <taxon>eudicotyledons</taxon>
        <taxon>Gunneridae</taxon>
        <taxon>Pentapetalae</taxon>
        <taxon>rosids</taxon>
        <taxon>malvids</taxon>
        <taxon>Brassicales</taxon>
        <taxon>Brassicaceae</taxon>
        <taxon>Coluteocarpeae</taxon>
        <taxon>Microthlaspi</taxon>
    </lineage>
</organism>
<gene>
    <name evidence="2" type="ORF">MERR_LOCUS44388</name>
</gene>
<evidence type="ECO:0000256" key="1">
    <source>
        <dbReference type="SAM" id="MobiDB-lite"/>
    </source>
</evidence>
<dbReference type="EMBL" id="CACVBM020001673">
    <property type="protein sequence ID" value="CAA7057152.1"/>
    <property type="molecule type" value="Genomic_DNA"/>
</dbReference>
<accession>A0A6D2LBW2</accession>
<proteinExistence type="predicted"/>
<keyword evidence="3" id="KW-1185">Reference proteome</keyword>
<reference evidence="2" key="1">
    <citation type="submission" date="2020-01" db="EMBL/GenBank/DDBJ databases">
        <authorList>
            <person name="Mishra B."/>
        </authorList>
    </citation>
    <scope>NUCLEOTIDE SEQUENCE [LARGE SCALE GENOMIC DNA]</scope>
</reference>